<evidence type="ECO:0008006" key="8">
    <source>
        <dbReference type="Google" id="ProtNLM"/>
    </source>
</evidence>
<keyword evidence="4" id="KW-0576">Peroxisome</keyword>
<dbReference type="CDD" id="cd06558">
    <property type="entry name" value="crotonase-like"/>
    <property type="match status" value="1"/>
</dbReference>
<dbReference type="OMA" id="VVWPKIR"/>
<dbReference type="EMBL" id="HE612861">
    <property type="protein sequence ID" value="CCE63747.1"/>
    <property type="molecule type" value="Genomic_DNA"/>
</dbReference>
<organism evidence="6 7">
    <name type="scientific">Tetrapisispora phaffii (strain ATCC 24235 / CBS 4417 / NBRC 1672 / NRRL Y-8282 / UCD 70-5)</name>
    <name type="common">Yeast</name>
    <name type="synonym">Fabospora phaffii</name>
    <dbReference type="NCBI Taxonomy" id="1071381"/>
    <lineage>
        <taxon>Eukaryota</taxon>
        <taxon>Fungi</taxon>
        <taxon>Dikarya</taxon>
        <taxon>Ascomycota</taxon>
        <taxon>Saccharomycotina</taxon>
        <taxon>Saccharomycetes</taxon>
        <taxon>Saccharomycetales</taxon>
        <taxon>Saccharomycetaceae</taxon>
        <taxon>Tetrapisispora</taxon>
    </lineage>
</organism>
<protein>
    <recommendedName>
        <fullName evidence="8">3-hydroxyisobutyryl-CoA hydrolase</fullName>
    </recommendedName>
</protein>
<keyword evidence="5" id="KW-0413">Isomerase</keyword>
<dbReference type="AlphaFoldDB" id="G8BUG1"/>
<dbReference type="SUPFAM" id="SSF52096">
    <property type="entry name" value="ClpP/crotonase"/>
    <property type="match status" value="1"/>
</dbReference>
<dbReference type="GeneID" id="11535600"/>
<dbReference type="HOGENOM" id="CLU_009834_6_2_1"/>
<comment type="similarity">
    <text evidence="3">Belongs to the enoyl-CoA hydratase/isomerase family.</text>
</comment>
<accession>G8BUG1</accession>
<dbReference type="FunFam" id="3.90.226.10:FF:000048">
    <property type="entry name" value="3,2-trans-enoyl-CoA isomerase"/>
    <property type="match status" value="1"/>
</dbReference>
<sequence length="272" mass="30949">MELPHSNIISYHVTSPFFIIKFTGPRSLNSFTKDDYLYLGQLLHLADKDDSVYFTILQSCGTFFSSGANFQGIAKQAKNSNDPELSKWLKNFVATNLYVTDSFARHSKVLIACLNGPAIGMSAAIVGLCDIVYANTEKVYLRFPFASLGLITEGGTSITLPKKLGNNIAYQKLMFNEIFTHADLKDKVINKTYYIEDTEEFNKTILNELNEKIKTLYLPSCLKMKKMLQSNLKDEIVKLNSLEVNDALQFWIDGEPIRRFDQLENRNRKVKL</sequence>
<dbReference type="PANTHER" id="PTHR43684">
    <property type="match status" value="1"/>
</dbReference>
<dbReference type="PANTHER" id="PTHR43684:SF1">
    <property type="entry name" value="ENOYL-COA DELTA ISOMERASE 2"/>
    <property type="match status" value="1"/>
</dbReference>
<dbReference type="Gene3D" id="3.90.226.10">
    <property type="entry name" value="2-enoyl-CoA Hydratase, Chain A, domain 1"/>
    <property type="match status" value="1"/>
</dbReference>
<dbReference type="STRING" id="1071381.G8BUG1"/>
<evidence type="ECO:0000313" key="6">
    <source>
        <dbReference type="EMBL" id="CCE63747.1"/>
    </source>
</evidence>
<evidence type="ECO:0000256" key="3">
    <source>
        <dbReference type="ARBA" id="ARBA00005254"/>
    </source>
</evidence>
<dbReference type="KEGG" id="tpf:TPHA_0F02670"/>
<comment type="pathway">
    <text evidence="2">Lipid metabolism; fatty acid beta-oxidation.</text>
</comment>
<evidence type="ECO:0000256" key="1">
    <source>
        <dbReference type="ARBA" id="ARBA00004275"/>
    </source>
</evidence>
<dbReference type="InterPro" id="IPR029045">
    <property type="entry name" value="ClpP/crotonase-like_dom_sf"/>
</dbReference>
<evidence type="ECO:0000313" key="7">
    <source>
        <dbReference type="Proteomes" id="UP000005666"/>
    </source>
</evidence>
<evidence type="ECO:0000256" key="4">
    <source>
        <dbReference type="ARBA" id="ARBA00023140"/>
    </source>
</evidence>
<keyword evidence="7" id="KW-1185">Reference proteome</keyword>
<evidence type="ECO:0000256" key="2">
    <source>
        <dbReference type="ARBA" id="ARBA00005005"/>
    </source>
</evidence>
<dbReference type="GO" id="GO:0006635">
    <property type="term" value="P:fatty acid beta-oxidation"/>
    <property type="evidence" value="ECO:0007669"/>
    <property type="project" value="EnsemblFungi"/>
</dbReference>
<dbReference type="eggNOG" id="KOG0016">
    <property type="taxonomic scope" value="Eukaryota"/>
</dbReference>
<comment type="subcellular location">
    <subcellularLocation>
        <location evidence="1">Peroxisome</location>
    </subcellularLocation>
</comment>
<dbReference type="Proteomes" id="UP000005666">
    <property type="component" value="Chromosome 6"/>
</dbReference>
<evidence type="ECO:0000256" key="5">
    <source>
        <dbReference type="ARBA" id="ARBA00023235"/>
    </source>
</evidence>
<dbReference type="OrthoDB" id="2018133at2759"/>
<dbReference type="InterPro" id="IPR001753">
    <property type="entry name" value="Enoyl-CoA_hydra/iso"/>
</dbReference>
<proteinExistence type="inferred from homology"/>
<dbReference type="InterPro" id="IPR051053">
    <property type="entry name" value="ECH/Chromodomain_protein"/>
</dbReference>
<name>G8BUG1_TETPH</name>
<reference evidence="6 7" key="1">
    <citation type="journal article" date="2011" name="Proc. Natl. Acad. Sci. U.S.A.">
        <title>Evolutionary erosion of yeast sex chromosomes by mating-type switching accidents.</title>
        <authorList>
            <person name="Gordon J.L."/>
            <person name="Armisen D."/>
            <person name="Proux-Wera E."/>
            <person name="Oheigeartaigh S.S."/>
            <person name="Byrne K.P."/>
            <person name="Wolfe K.H."/>
        </authorList>
    </citation>
    <scope>NUCLEOTIDE SEQUENCE [LARGE SCALE GENOMIC DNA]</scope>
    <source>
        <strain evidence="7">ATCC 24235 / CBS 4417 / NBRC 1672 / NRRL Y-8282 / UCD 70-5</strain>
    </source>
</reference>
<dbReference type="GO" id="GO:0005782">
    <property type="term" value="C:peroxisomal matrix"/>
    <property type="evidence" value="ECO:0007669"/>
    <property type="project" value="TreeGrafter"/>
</dbReference>
<dbReference type="RefSeq" id="XP_003686181.1">
    <property type="nucleotide sequence ID" value="XM_003686133.1"/>
</dbReference>
<gene>
    <name evidence="6" type="primary">TPHA0F02670</name>
    <name evidence="6" type="ordered locus">TPHA_0F02670</name>
</gene>
<dbReference type="Pfam" id="PF00378">
    <property type="entry name" value="ECH_1"/>
    <property type="match status" value="1"/>
</dbReference>
<dbReference type="GO" id="GO:0004165">
    <property type="term" value="F:delta(3)-delta(2)-enoyl-CoA isomerase activity"/>
    <property type="evidence" value="ECO:0007669"/>
    <property type="project" value="EnsemblFungi"/>
</dbReference>